<dbReference type="InterPro" id="IPR001296">
    <property type="entry name" value="Glyco_trans_1"/>
</dbReference>
<dbReference type="CDD" id="cd03794">
    <property type="entry name" value="GT4_WbuB-like"/>
    <property type="match status" value="1"/>
</dbReference>
<reference evidence="2" key="1">
    <citation type="submission" date="2017-12" db="EMBL/GenBank/DDBJ databases">
        <title>FDA dAtabase for Regulatory Grade micrObial Sequences (FDA-ARGOS): Supporting development and validation of Infectious Disease Dx tests.</title>
        <authorList>
            <person name="Hoffmann M."/>
            <person name="Allard M."/>
            <person name="Evans P."/>
            <person name="Brown E."/>
            <person name="Tallon L.J."/>
            <person name="Sadzewicz L."/>
            <person name="Sengamalay N."/>
            <person name="Ott S."/>
            <person name="Godinez A."/>
            <person name="Nagaraj S."/>
            <person name="Vavikolanu K."/>
            <person name="Aluvathingal J."/>
            <person name="Nadendla S."/>
            <person name="Hobson J."/>
            <person name="Sichtig H."/>
        </authorList>
    </citation>
    <scope>NUCLEOTIDE SEQUENCE [LARGE SCALE GENOMIC DNA]</scope>
    <source>
        <strain evidence="2">FDAARGOS_113</strain>
    </source>
</reference>
<proteinExistence type="predicted"/>
<dbReference type="RefSeq" id="WP_001216903.1">
    <property type="nucleotide sequence ID" value="NZ_CAWMSS010000001.1"/>
</dbReference>
<dbReference type="AlphaFoldDB" id="A0A2J9V066"/>
<protein>
    <submittedName>
        <fullName evidence="2">Glycosyltransferase WbuB</fullName>
    </submittedName>
</protein>
<name>A0A2J9V066_VIBMI</name>
<dbReference type="SUPFAM" id="SSF53756">
    <property type="entry name" value="UDP-Glycosyltransferase/glycogen phosphorylase"/>
    <property type="match status" value="1"/>
</dbReference>
<accession>A0A2J9V066</accession>
<dbReference type="PANTHER" id="PTHR45947:SF3">
    <property type="entry name" value="SULFOQUINOVOSYL TRANSFERASE SQD2"/>
    <property type="match status" value="1"/>
</dbReference>
<dbReference type="EMBL" id="LOSJ02000002">
    <property type="protein sequence ID" value="PNM57162.1"/>
    <property type="molecule type" value="Genomic_DNA"/>
</dbReference>
<dbReference type="OrthoDB" id="9787293at2"/>
<comment type="caution">
    <text evidence="2">The sequence shown here is derived from an EMBL/GenBank/DDBJ whole genome shotgun (WGS) entry which is preliminary data.</text>
</comment>
<gene>
    <name evidence="2" type="ORF">AL544_014330</name>
</gene>
<dbReference type="PANTHER" id="PTHR45947">
    <property type="entry name" value="SULFOQUINOVOSYL TRANSFERASE SQD2"/>
    <property type="match status" value="1"/>
</dbReference>
<dbReference type="InterPro" id="IPR050194">
    <property type="entry name" value="Glycosyltransferase_grp1"/>
</dbReference>
<keyword evidence="3" id="KW-1185">Reference proteome</keyword>
<organism evidence="2 3">
    <name type="scientific">Vibrio mimicus</name>
    <dbReference type="NCBI Taxonomy" id="674"/>
    <lineage>
        <taxon>Bacteria</taxon>
        <taxon>Pseudomonadati</taxon>
        <taxon>Pseudomonadota</taxon>
        <taxon>Gammaproteobacteria</taxon>
        <taxon>Vibrionales</taxon>
        <taxon>Vibrionaceae</taxon>
        <taxon>Vibrio</taxon>
    </lineage>
</organism>
<feature type="domain" description="Glycosyl transferase family 1" evidence="1">
    <location>
        <begin position="212"/>
        <end position="379"/>
    </location>
</feature>
<dbReference type="GO" id="GO:0016758">
    <property type="term" value="F:hexosyltransferase activity"/>
    <property type="evidence" value="ECO:0007669"/>
    <property type="project" value="TreeGrafter"/>
</dbReference>
<dbReference type="Proteomes" id="UP000053748">
    <property type="component" value="Unassembled WGS sequence"/>
</dbReference>
<dbReference type="Pfam" id="PF00534">
    <property type="entry name" value="Glycos_transf_1"/>
    <property type="match status" value="1"/>
</dbReference>
<evidence type="ECO:0000313" key="3">
    <source>
        <dbReference type="Proteomes" id="UP000053748"/>
    </source>
</evidence>
<evidence type="ECO:0000259" key="1">
    <source>
        <dbReference type="Pfam" id="PF00534"/>
    </source>
</evidence>
<dbReference type="Gene3D" id="3.40.50.2000">
    <property type="entry name" value="Glycogen Phosphorylase B"/>
    <property type="match status" value="2"/>
</dbReference>
<sequence length="405" mass="46923">MRIAIFPDEYLPESTRVHAKMLHELALELKRLGNEVVIIAPGHSKQQTRLSVCYFNGIEVWRFKSGILRGKGRFHRALNETLLSFRAWIAIRNKAMESPFDICINYSPTIFFGPLMAWFKKNRTSYVYLILRDIFPKWVIDEGVIRKDSFIARYFGYFEHLNYRNSDKIGLMSKSTLEHFKDLYPEYCNLNILPNWANCDTLKYKAQDIDIRVKFELKDKIIFFYGGNIGQAQNVFNLLKLANEMKDVNQAHFLFVGQGDSFQQMIEYCELNKLTNVTYMPSVEQDIYEQILGQVDVGMVCLAESHSVNHHPGKILGYMKYSLPILACLNRGNDLIELINNSKSGFGHCCVDIIDIKKSANELIDNEYLRQCMGNNSRKLLEQFFSTENAARIILNSYSSRSSEK</sequence>
<evidence type="ECO:0000313" key="2">
    <source>
        <dbReference type="EMBL" id="PNM57162.1"/>
    </source>
</evidence>